<dbReference type="InterPro" id="IPR036871">
    <property type="entry name" value="PX_dom_sf"/>
</dbReference>
<sequence length="162" mass="18821">MCGPKPDLLPNKLDSRGRETARVNTLPLRYRVRTLSDVTVKSSTVEKQGSDAHVVYAVIVSQHDEQWTVHRRYRQFLNLHTKLTKLYGITLEFPERIYFNNRDPAVIQQREAALNSYIKGLLDIDRVKESPEFRTFVGAEIDLNSNYTQFSYAFRSGRQLND</sequence>
<dbReference type="PANTHER" id="PTHR22775:SF3">
    <property type="entry name" value="SORTING NEXIN-13"/>
    <property type="match status" value="1"/>
</dbReference>
<dbReference type="Pfam" id="PF00787">
    <property type="entry name" value="PX"/>
    <property type="match status" value="1"/>
</dbReference>
<evidence type="ECO:0000313" key="2">
    <source>
        <dbReference type="EMBL" id="OQS02611.1"/>
    </source>
</evidence>
<dbReference type="Gene3D" id="3.30.1520.10">
    <property type="entry name" value="Phox-like domain"/>
    <property type="match status" value="1"/>
</dbReference>
<evidence type="ECO:0000313" key="3">
    <source>
        <dbReference type="Proteomes" id="UP000243217"/>
    </source>
</evidence>
<gene>
    <name evidence="2" type="ORF">THRCLA_05035</name>
</gene>
<dbReference type="InterPro" id="IPR001683">
    <property type="entry name" value="PX_dom"/>
</dbReference>
<accession>A0A1V9ZXD6</accession>
<name>A0A1V9ZXD6_9STRA</name>
<keyword evidence="3" id="KW-1185">Reference proteome</keyword>
<dbReference type="SUPFAM" id="SSF64268">
    <property type="entry name" value="PX domain"/>
    <property type="match status" value="1"/>
</dbReference>
<dbReference type="GO" id="GO:0035091">
    <property type="term" value="F:phosphatidylinositol binding"/>
    <property type="evidence" value="ECO:0007669"/>
    <property type="project" value="InterPro"/>
</dbReference>
<comment type="caution">
    <text evidence="2">The sequence shown here is derived from an EMBL/GenBank/DDBJ whole genome shotgun (WGS) entry which is preliminary data.</text>
</comment>
<dbReference type="Proteomes" id="UP000243217">
    <property type="component" value="Unassembled WGS sequence"/>
</dbReference>
<dbReference type="STRING" id="74557.A0A1V9ZXD6"/>
<protein>
    <recommendedName>
        <fullName evidence="1">PX domain-containing protein</fullName>
    </recommendedName>
</protein>
<reference evidence="2 3" key="1">
    <citation type="journal article" date="2014" name="Genome Biol. Evol.">
        <title>The secreted proteins of Achlya hypogyna and Thraustotheca clavata identify the ancestral oomycete secretome and reveal gene acquisitions by horizontal gene transfer.</title>
        <authorList>
            <person name="Misner I."/>
            <person name="Blouin N."/>
            <person name="Leonard G."/>
            <person name="Richards T.A."/>
            <person name="Lane C.E."/>
        </authorList>
    </citation>
    <scope>NUCLEOTIDE SEQUENCE [LARGE SCALE GENOMIC DNA]</scope>
    <source>
        <strain evidence="2 3">ATCC 34112</strain>
    </source>
</reference>
<dbReference type="OrthoDB" id="3176171at2759"/>
<proteinExistence type="predicted"/>
<feature type="domain" description="PX" evidence="1">
    <location>
        <begin position="34"/>
        <end position="144"/>
    </location>
</feature>
<dbReference type="PANTHER" id="PTHR22775">
    <property type="entry name" value="SORTING NEXIN"/>
    <property type="match status" value="1"/>
</dbReference>
<dbReference type="CDD" id="cd06093">
    <property type="entry name" value="PX_domain"/>
    <property type="match status" value="1"/>
</dbReference>
<dbReference type="AlphaFoldDB" id="A0A1V9ZXD6"/>
<organism evidence="2 3">
    <name type="scientific">Thraustotheca clavata</name>
    <dbReference type="NCBI Taxonomy" id="74557"/>
    <lineage>
        <taxon>Eukaryota</taxon>
        <taxon>Sar</taxon>
        <taxon>Stramenopiles</taxon>
        <taxon>Oomycota</taxon>
        <taxon>Saprolegniomycetes</taxon>
        <taxon>Saprolegniales</taxon>
        <taxon>Achlyaceae</taxon>
        <taxon>Thraustotheca</taxon>
    </lineage>
</organism>
<dbReference type="PROSITE" id="PS50195">
    <property type="entry name" value="PX"/>
    <property type="match status" value="1"/>
</dbReference>
<evidence type="ECO:0000259" key="1">
    <source>
        <dbReference type="PROSITE" id="PS50195"/>
    </source>
</evidence>
<dbReference type="EMBL" id="JNBS01001104">
    <property type="protein sequence ID" value="OQS02611.1"/>
    <property type="molecule type" value="Genomic_DNA"/>
</dbReference>
<dbReference type="SMART" id="SM00312">
    <property type="entry name" value="PX"/>
    <property type="match status" value="1"/>
</dbReference>